<comment type="caution">
    <text evidence="2">The sequence shown here is derived from an EMBL/GenBank/DDBJ whole genome shotgun (WGS) entry which is preliminary data.</text>
</comment>
<sequence>MKHFRKLLYSFLIVVVLGFTIYGSVFFLRMIPDSLGRIYATFASKEGCSCLFVVRAPEDYCKDYVRQFFAPDVWDRTEDSLRIEFHSFFSDFESKAIFQGSKGCRLNF</sequence>
<keyword evidence="1" id="KW-0472">Membrane</keyword>
<evidence type="ECO:0008006" key="4">
    <source>
        <dbReference type="Google" id="ProtNLM"/>
    </source>
</evidence>
<dbReference type="RefSeq" id="WP_100764061.1">
    <property type="nucleotide sequence ID" value="NZ_NPDS01000010.1"/>
</dbReference>
<keyword evidence="1" id="KW-0812">Transmembrane</keyword>
<evidence type="ECO:0000313" key="2">
    <source>
        <dbReference type="EMBL" id="PJZ55540.1"/>
    </source>
</evidence>
<proteinExistence type="predicted"/>
<protein>
    <recommendedName>
        <fullName evidence="4">DUF1176 domain-containing protein</fullName>
    </recommendedName>
</protein>
<gene>
    <name evidence="2" type="ORF">CH367_18840</name>
</gene>
<feature type="transmembrane region" description="Helical" evidence="1">
    <location>
        <begin position="7"/>
        <end position="28"/>
    </location>
</feature>
<evidence type="ECO:0000313" key="3">
    <source>
        <dbReference type="Proteomes" id="UP000231879"/>
    </source>
</evidence>
<reference evidence="2 3" key="1">
    <citation type="submission" date="2017-07" db="EMBL/GenBank/DDBJ databases">
        <title>Leptospira spp. isolated from tropical soils.</title>
        <authorList>
            <person name="Thibeaux R."/>
            <person name="Iraola G."/>
            <person name="Ferres I."/>
            <person name="Bierque E."/>
            <person name="Girault D."/>
            <person name="Soupe-Gilbert M.-E."/>
            <person name="Picardeau M."/>
            <person name="Goarant C."/>
        </authorList>
    </citation>
    <scope>NUCLEOTIDE SEQUENCE [LARGE SCALE GENOMIC DNA]</scope>
    <source>
        <strain evidence="2 3">FH4-C-A1</strain>
    </source>
</reference>
<accession>A0ABX4NIP8</accession>
<keyword evidence="1" id="KW-1133">Transmembrane helix</keyword>
<evidence type="ECO:0000256" key="1">
    <source>
        <dbReference type="SAM" id="Phobius"/>
    </source>
</evidence>
<dbReference type="Proteomes" id="UP000231879">
    <property type="component" value="Unassembled WGS sequence"/>
</dbReference>
<keyword evidence="3" id="KW-1185">Reference proteome</keyword>
<organism evidence="2 3">
    <name type="scientific">Leptospira barantonii</name>
    <dbReference type="NCBI Taxonomy" id="2023184"/>
    <lineage>
        <taxon>Bacteria</taxon>
        <taxon>Pseudomonadati</taxon>
        <taxon>Spirochaetota</taxon>
        <taxon>Spirochaetia</taxon>
        <taxon>Leptospirales</taxon>
        <taxon>Leptospiraceae</taxon>
        <taxon>Leptospira</taxon>
    </lineage>
</organism>
<dbReference type="EMBL" id="NPDS01000010">
    <property type="protein sequence ID" value="PJZ55540.1"/>
    <property type="molecule type" value="Genomic_DNA"/>
</dbReference>
<name>A0ABX4NIP8_9LEPT</name>